<dbReference type="GO" id="GO:0009360">
    <property type="term" value="C:DNA polymerase III complex"/>
    <property type="evidence" value="ECO:0007669"/>
    <property type="project" value="InterPro"/>
</dbReference>
<comment type="caution">
    <text evidence="13">The sequence shown here is derived from an EMBL/GenBank/DDBJ whole genome shotgun (WGS) entry which is preliminary data.</text>
</comment>
<reference evidence="13 14" key="1">
    <citation type="submission" date="2018-06" db="EMBL/GenBank/DDBJ databases">
        <title>Thermoflavimicrobium daqus sp. nov., a thermophilic microbe isolated from Moutai-flavour Daqu.</title>
        <authorList>
            <person name="Wang X."/>
            <person name="Zhou H."/>
        </authorList>
    </citation>
    <scope>NUCLEOTIDE SEQUENCE [LARGE SCALE GENOMIC DNA]</scope>
    <source>
        <strain evidence="13 14">FBKL4.011</strain>
    </source>
</reference>
<dbReference type="GO" id="GO:0003887">
    <property type="term" value="F:DNA-directed DNA polymerase activity"/>
    <property type="evidence" value="ECO:0007669"/>
    <property type="project" value="UniProtKB-KW"/>
</dbReference>
<dbReference type="CDD" id="cd00009">
    <property type="entry name" value="AAA"/>
    <property type="match status" value="1"/>
</dbReference>
<evidence type="ECO:0000256" key="1">
    <source>
        <dbReference type="ARBA" id="ARBA00006360"/>
    </source>
</evidence>
<dbReference type="InterPro" id="IPR003593">
    <property type="entry name" value="AAA+_ATPase"/>
</dbReference>
<comment type="similarity">
    <text evidence="1">Belongs to the DnaX/STICHEL family.</text>
</comment>
<dbReference type="SUPFAM" id="SSF52540">
    <property type="entry name" value="P-loop containing nucleoside triphosphate hydrolases"/>
    <property type="match status" value="1"/>
</dbReference>
<dbReference type="Pfam" id="PF12169">
    <property type="entry name" value="DNA_pol3_gamma3"/>
    <property type="match status" value="1"/>
</dbReference>
<keyword evidence="7" id="KW-0547">Nucleotide-binding</keyword>
<name>A0A364K406_9BACL</name>
<dbReference type="Pfam" id="PF20964">
    <property type="entry name" value="DnaX_C"/>
    <property type="match status" value="1"/>
</dbReference>
<evidence type="ECO:0000256" key="10">
    <source>
        <dbReference type="ARBA" id="ARBA00022932"/>
    </source>
</evidence>
<keyword evidence="3" id="KW-0808">Transferase</keyword>
<dbReference type="GO" id="GO:0005524">
    <property type="term" value="F:ATP binding"/>
    <property type="evidence" value="ECO:0007669"/>
    <property type="project" value="UniProtKB-KW"/>
</dbReference>
<evidence type="ECO:0000259" key="12">
    <source>
        <dbReference type="SMART" id="SM00382"/>
    </source>
</evidence>
<dbReference type="SUPFAM" id="SSF48019">
    <property type="entry name" value="post-AAA+ oligomerization domain-like"/>
    <property type="match status" value="1"/>
</dbReference>
<evidence type="ECO:0000256" key="11">
    <source>
        <dbReference type="ARBA" id="ARBA00049244"/>
    </source>
</evidence>
<keyword evidence="6" id="KW-0479">Metal-binding</keyword>
<proteinExistence type="inferred from homology"/>
<evidence type="ECO:0000256" key="2">
    <source>
        <dbReference type="ARBA" id="ARBA00012417"/>
    </source>
</evidence>
<evidence type="ECO:0000256" key="8">
    <source>
        <dbReference type="ARBA" id="ARBA00022833"/>
    </source>
</evidence>
<sequence length="576" mass="65043">MAGVVSVSYQALYRVWRPQRFEDIVGQEHVTQTLKNALKEGHLSHAYLFNGPRGTGKTSAAKILAKAVNCVDGLSPEPCNQCIACQRITEGSLLDVVEIDAASNRGVDEIRDLRDKVKYAPTEVRYKVYIIDEVHMLTTEAFNALLKTLEEPPRHVLFILATTEPHKLPATILSRCQRFTFRRISFEKIVHHLKKICEVKQVSYTEQALFAITNAADGGMRDALSLLDQALALGGNTIEEETILSITGSVSKQTIFTLLQAIVQRKAAEALNYLDDLITQGVEAERIMQDLTYACRDLLLIKSAPQLEKNQGLIELTESNHELIEQCTIQQLTEMLDIFIHYQQQMKFVAHHRILLEVVIVRLCQLSVTADYRENPQMKQLEEEIAKLKLTITDLKKSLEQKRSPASNTSEVGKSKVSALVSPSPAPSMIQSDWLKQASEDQLLRVKKAWGDILQLVKKERVTVHAWLIDGEPVAASDQVILVAFQTKIHRNTIEKSEMKSMVEKMIAQVLGSSYRLQTMMVDEWKQIQKEVEPKAKLPSSSSEDVYKKTDHVKAEDDIVKRAVKLFGEELVEIYE</sequence>
<gene>
    <name evidence="13" type="ORF">DL897_12305</name>
</gene>
<reference evidence="13 14" key="2">
    <citation type="submission" date="2018-06" db="EMBL/GenBank/DDBJ databases">
        <authorList>
            <person name="Zhirakovskaya E."/>
        </authorList>
    </citation>
    <scope>NUCLEOTIDE SEQUENCE [LARGE SCALE GENOMIC DNA]</scope>
    <source>
        <strain evidence="13 14">FBKL4.011</strain>
    </source>
</reference>
<dbReference type="EC" id="2.7.7.7" evidence="2"/>
<dbReference type="InterPro" id="IPR048448">
    <property type="entry name" value="DnaX-like_C"/>
</dbReference>
<dbReference type="InterPro" id="IPR008921">
    <property type="entry name" value="DNA_pol3_clamp-load_cplx_C"/>
</dbReference>
<dbReference type="InterPro" id="IPR001270">
    <property type="entry name" value="ClpA/B"/>
</dbReference>
<dbReference type="Gene3D" id="3.40.50.300">
    <property type="entry name" value="P-loop containing nucleotide triphosphate hydrolases"/>
    <property type="match status" value="1"/>
</dbReference>
<dbReference type="CDD" id="cd18137">
    <property type="entry name" value="HLD_clamp_pol_III_gamma_tau"/>
    <property type="match status" value="1"/>
</dbReference>
<protein>
    <recommendedName>
        <fullName evidence="2">DNA-directed DNA polymerase</fullName>
        <ecNumber evidence="2">2.7.7.7</ecNumber>
    </recommendedName>
</protein>
<evidence type="ECO:0000256" key="3">
    <source>
        <dbReference type="ARBA" id="ARBA00022679"/>
    </source>
</evidence>
<dbReference type="OrthoDB" id="9810148at2"/>
<evidence type="ECO:0000256" key="6">
    <source>
        <dbReference type="ARBA" id="ARBA00022723"/>
    </source>
</evidence>
<dbReference type="FunFam" id="3.40.50.300:FF:000014">
    <property type="entry name" value="DNA polymerase III subunit gamma/tau"/>
    <property type="match status" value="1"/>
</dbReference>
<dbReference type="GO" id="GO:0046872">
    <property type="term" value="F:metal ion binding"/>
    <property type="evidence" value="ECO:0007669"/>
    <property type="project" value="UniProtKB-KW"/>
</dbReference>
<dbReference type="Pfam" id="PF13177">
    <property type="entry name" value="DNA_pol3_delta2"/>
    <property type="match status" value="1"/>
</dbReference>
<dbReference type="InterPro" id="IPR012763">
    <property type="entry name" value="DNA_pol_III_sug/sutau_N"/>
</dbReference>
<keyword evidence="4" id="KW-0548">Nucleotidyltransferase</keyword>
<dbReference type="Proteomes" id="UP000251213">
    <property type="component" value="Unassembled WGS sequence"/>
</dbReference>
<keyword evidence="8" id="KW-0862">Zinc</keyword>
<keyword evidence="10" id="KW-0239">DNA-directed DNA polymerase</keyword>
<dbReference type="InterPro" id="IPR027417">
    <property type="entry name" value="P-loop_NTPase"/>
</dbReference>
<evidence type="ECO:0000313" key="13">
    <source>
        <dbReference type="EMBL" id="RAL23456.1"/>
    </source>
</evidence>
<dbReference type="AlphaFoldDB" id="A0A364K406"/>
<dbReference type="GO" id="GO:0006261">
    <property type="term" value="P:DNA-templated DNA replication"/>
    <property type="evidence" value="ECO:0007669"/>
    <property type="project" value="TreeGrafter"/>
</dbReference>
<dbReference type="PRINTS" id="PR00300">
    <property type="entry name" value="CLPPROTEASEA"/>
</dbReference>
<dbReference type="EMBL" id="QJKK01000006">
    <property type="protein sequence ID" value="RAL23456.1"/>
    <property type="molecule type" value="Genomic_DNA"/>
</dbReference>
<dbReference type="Gene3D" id="1.10.8.60">
    <property type="match status" value="1"/>
</dbReference>
<feature type="domain" description="AAA+ ATPase" evidence="12">
    <location>
        <begin position="43"/>
        <end position="191"/>
    </location>
</feature>
<evidence type="ECO:0000313" key="14">
    <source>
        <dbReference type="Proteomes" id="UP000251213"/>
    </source>
</evidence>
<dbReference type="GO" id="GO:0003677">
    <property type="term" value="F:DNA binding"/>
    <property type="evidence" value="ECO:0007669"/>
    <property type="project" value="InterPro"/>
</dbReference>
<dbReference type="Pfam" id="PF22608">
    <property type="entry name" value="DNAX_ATPase_lid"/>
    <property type="match status" value="1"/>
</dbReference>
<dbReference type="PANTHER" id="PTHR11669:SF0">
    <property type="entry name" value="PROTEIN STICHEL-LIKE 2"/>
    <property type="match status" value="1"/>
</dbReference>
<keyword evidence="14" id="KW-1185">Reference proteome</keyword>
<dbReference type="InterPro" id="IPR022754">
    <property type="entry name" value="DNA_pol_III_gamma-3"/>
</dbReference>
<organism evidence="13 14">
    <name type="scientific">Thermoflavimicrobium daqui</name>
    <dbReference type="NCBI Taxonomy" id="2137476"/>
    <lineage>
        <taxon>Bacteria</taxon>
        <taxon>Bacillati</taxon>
        <taxon>Bacillota</taxon>
        <taxon>Bacilli</taxon>
        <taxon>Bacillales</taxon>
        <taxon>Thermoactinomycetaceae</taxon>
        <taxon>Thermoflavimicrobium</taxon>
    </lineage>
</organism>
<evidence type="ECO:0000256" key="7">
    <source>
        <dbReference type="ARBA" id="ARBA00022741"/>
    </source>
</evidence>
<evidence type="ECO:0000256" key="4">
    <source>
        <dbReference type="ARBA" id="ARBA00022695"/>
    </source>
</evidence>
<dbReference type="NCBIfam" id="NF004046">
    <property type="entry name" value="PRK05563.1"/>
    <property type="match status" value="1"/>
</dbReference>
<dbReference type="InterPro" id="IPR050238">
    <property type="entry name" value="DNA_Rep/Repair_Clamp_Loader"/>
</dbReference>
<dbReference type="NCBIfam" id="TIGR02397">
    <property type="entry name" value="dnaX_nterm"/>
    <property type="match status" value="1"/>
</dbReference>
<comment type="catalytic activity">
    <reaction evidence="11">
        <text>DNA(n) + a 2'-deoxyribonucleoside 5'-triphosphate = DNA(n+1) + diphosphate</text>
        <dbReference type="Rhea" id="RHEA:22508"/>
        <dbReference type="Rhea" id="RHEA-COMP:17339"/>
        <dbReference type="Rhea" id="RHEA-COMP:17340"/>
        <dbReference type="ChEBI" id="CHEBI:33019"/>
        <dbReference type="ChEBI" id="CHEBI:61560"/>
        <dbReference type="ChEBI" id="CHEBI:173112"/>
        <dbReference type="EC" id="2.7.7.7"/>
    </reaction>
</comment>
<evidence type="ECO:0000256" key="9">
    <source>
        <dbReference type="ARBA" id="ARBA00022840"/>
    </source>
</evidence>
<accession>A0A364K406</accession>
<dbReference type="Gene3D" id="1.20.272.10">
    <property type="match status" value="1"/>
</dbReference>
<dbReference type="InterPro" id="IPR045085">
    <property type="entry name" value="HLD_clamp_pol_III_gamma_tau"/>
</dbReference>
<dbReference type="SMART" id="SM00382">
    <property type="entry name" value="AAA"/>
    <property type="match status" value="1"/>
</dbReference>
<keyword evidence="9" id="KW-0067">ATP-binding</keyword>
<evidence type="ECO:0000256" key="5">
    <source>
        <dbReference type="ARBA" id="ARBA00022705"/>
    </source>
</evidence>
<keyword evidence="5" id="KW-0235">DNA replication</keyword>
<dbReference type="PANTHER" id="PTHR11669">
    <property type="entry name" value="REPLICATION FACTOR C / DNA POLYMERASE III GAMMA-TAU SUBUNIT"/>
    <property type="match status" value="1"/>
</dbReference>
<dbReference type="FunFam" id="1.10.8.60:FF:000013">
    <property type="entry name" value="DNA polymerase III subunit gamma/tau"/>
    <property type="match status" value="1"/>
</dbReference>